<dbReference type="GO" id="GO:0030288">
    <property type="term" value="C:outer membrane-bounded periplasmic space"/>
    <property type="evidence" value="ECO:0007669"/>
    <property type="project" value="TreeGrafter"/>
</dbReference>
<dbReference type="PIRSF" id="PIRSF002741">
    <property type="entry name" value="MppA"/>
    <property type="match status" value="1"/>
</dbReference>
<dbReference type="Gene3D" id="3.10.105.10">
    <property type="entry name" value="Dipeptide-binding Protein, Domain 3"/>
    <property type="match status" value="1"/>
</dbReference>
<feature type="domain" description="Solute-binding protein family 5" evidence="4">
    <location>
        <begin position="95"/>
        <end position="455"/>
    </location>
</feature>
<accession>A0A1N6VXY8</accession>
<dbReference type="GO" id="GO:0043190">
    <property type="term" value="C:ATP-binding cassette (ABC) transporter complex"/>
    <property type="evidence" value="ECO:0007669"/>
    <property type="project" value="InterPro"/>
</dbReference>
<dbReference type="GO" id="GO:1904680">
    <property type="term" value="F:peptide transmembrane transporter activity"/>
    <property type="evidence" value="ECO:0007669"/>
    <property type="project" value="TreeGrafter"/>
</dbReference>
<proteinExistence type="predicted"/>
<dbReference type="InterPro" id="IPR039424">
    <property type="entry name" value="SBP_5"/>
</dbReference>
<name>A0A1N6VXY8_9ACTN</name>
<dbReference type="Proteomes" id="UP000186096">
    <property type="component" value="Unassembled WGS sequence"/>
</dbReference>
<dbReference type="CDD" id="cd08512">
    <property type="entry name" value="PBP2_NikA_DppA_OppA_like_7"/>
    <property type="match status" value="1"/>
</dbReference>
<evidence type="ECO:0000256" key="2">
    <source>
        <dbReference type="SAM" id="MobiDB-lite"/>
    </source>
</evidence>
<keyword evidence="1 3" id="KW-0732">Signal</keyword>
<reference evidence="6" key="1">
    <citation type="submission" date="2017-01" db="EMBL/GenBank/DDBJ databases">
        <authorList>
            <person name="Varghese N."/>
            <person name="Submissions S."/>
        </authorList>
    </citation>
    <scope>NUCLEOTIDE SEQUENCE [LARGE SCALE GENOMIC DNA]</scope>
    <source>
        <strain evidence="6">ATCC 12950</strain>
    </source>
</reference>
<dbReference type="OrthoDB" id="9796817at2"/>
<feature type="compositionally biased region" description="Low complexity" evidence="2">
    <location>
        <begin position="30"/>
        <end position="46"/>
    </location>
</feature>
<dbReference type="InterPro" id="IPR030678">
    <property type="entry name" value="Peptide/Ni-bd"/>
</dbReference>
<dbReference type="STRING" id="58117.SAMN05421833_10412"/>
<dbReference type="InterPro" id="IPR000914">
    <property type="entry name" value="SBP_5_dom"/>
</dbReference>
<feature type="signal peptide" evidence="3">
    <location>
        <begin position="1"/>
        <end position="22"/>
    </location>
</feature>
<evidence type="ECO:0000256" key="3">
    <source>
        <dbReference type="SAM" id="SignalP"/>
    </source>
</evidence>
<dbReference type="PROSITE" id="PS51257">
    <property type="entry name" value="PROKAR_LIPOPROTEIN"/>
    <property type="match status" value="1"/>
</dbReference>
<evidence type="ECO:0000313" key="5">
    <source>
        <dbReference type="EMBL" id="SIQ82721.1"/>
    </source>
</evidence>
<evidence type="ECO:0000256" key="1">
    <source>
        <dbReference type="ARBA" id="ARBA00022729"/>
    </source>
</evidence>
<dbReference type="AlphaFoldDB" id="A0A1N6VXY8"/>
<gene>
    <name evidence="5" type="ORF">SAMN05421833_10412</name>
</gene>
<dbReference type="EMBL" id="FTNI01000004">
    <property type="protein sequence ID" value="SIQ82721.1"/>
    <property type="molecule type" value="Genomic_DNA"/>
</dbReference>
<evidence type="ECO:0000313" key="6">
    <source>
        <dbReference type="Proteomes" id="UP000186096"/>
    </source>
</evidence>
<organism evidence="5 6">
    <name type="scientific">Microbispora rosea</name>
    <dbReference type="NCBI Taxonomy" id="58117"/>
    <lineage>
        <taxon>Bacteria</taxon>
        <taxon>Bacillati</taxon>
        <taxon>Actinomycetota</taxon>
        <taxon>Actinomycetes</taxon>
        <taxon>Streptosporangiales</taxon>
        <taxon>Streptosporangiaceae</taxon>
        <taxon>Microbispora</taxon>
    </lineage>
</organism>
<dbReference type="Pfam" id="PF00496">
    <property type="entry name" value="SBP_bac_5"/>
    <property type="match status" value="1"/>
</dbReference>
<keyword evidence="6" id="KW-1185">Reference proteome</keyword>
<dbReference type="PANTHER" id="PTHR30290:SF38">
    <property type="entry name" value="D,D-DIPEPTIDE-BINDING PERIPLASMIC PROTEIN DDPA-RELATED"/>
    <property type="match status" value="1"/>
</dbReference>
<sequence>MRWHMRLLAAGAVAAVTVTAAACSGGQVRGAADSSPEPGSSAGSAAGTADSTFVYVPNLDVVTDWDPASSYSNENIAMENIYESLTRYNPQTKKAEPRLAASWTSSPDGKKWTFTLREGAKFHTGKPVDAAAAKAAIERTMKEGQGAAYIWGAVKKIDAKDATTLEFTLKYPAPLDLIASAGYASYVYDTTAASGDLKKWFGEGHDAGSGPYTIDSWQKGKETELTLKAFDDYWGGWDGQHYKKIAYRVTPELTTAWQLLQRGEVSFVQRLNAQLFAQAGSTDTVQTSQTPSFQNLLVLFNTADGPLKDVKLRQALQKAIDYDGLVAAMKGAGVAASGLVPEGLLGNIPGMTPKQDLPGAEALLKEAGYGPGGKPLDLTLTYAQGDADQELLVTLLSSALDKLNVKLSAKPLQWTTQWDQGKAKDPSKRQDIFVMYWFPDYADAYSWFVNVFHGEKDVQFNLSYLKDAAIDKEIDELPALTATDKDAAEKAYSDLQNKIINEQAAVAVPYVQNYQRAFAKSVQGYVDNPAYPNVVFVYDLKPGA</sequence>
<dbReference type="Gene3D" id="3.40.190.10">
    <property type="entry name" value="Periplasmic binding protein-like II"/>
    <property type="match status" value="1"/>
</dbReference>
<dbReference type="SUPFAM" id="SSF53850">
    <property type="entry name" value="Periplasmic binding protein-like II"/>
    <property type="match status" value="1"/>
</dbReference>
<feature type="region of interest" description="Disordered" evidence="2">
    <location>
        <begin position="27"/>
        <end position="46"/>
    </location>
</feature>
<feature type="chain" id="PRO_5038828689" evidence="3">
    <location>
        <begin position="23"/>
        <end position="544"/>
    </location>
</feature>
<dbReference type="RefSeq" id="WP_076433842.1">
    <property type="nucleotide sequence ID" value="NZ_FTNI01000004.1"/>
</dbReference>
<dbReference type="PANTHER" id="PTHR30290">
    <property type="entry name" value="PERIPLASMIC BINDING COMPONENT OF ABC TRANSPORTER"/>
    <property type="match status" value="1"/>
</dbReference>
<dbReference type="GO" id="GO:0042938">
    <property type="term" value="P:dipeptide transport"/>
    <property type="evidence" value="ECO:0007669"/>
    <property type="project" value="TreeGrafter"/>
</dbReference>
<dbReference type="Gene3D" id="3.90.76.10">
    <property type="entry name" value="Dipeptide-binding Protein, Domain 1"/>
    <property type="match status" value="1"/>
</dbReference>
<protein>
    <submittedName>
        <fullName evidence="5">Peptide/nickel transport system substrate-binding protein</fullName>
    </submittedName>
</protein>
<evidence type="ECO:0000259" key="4">
    <source>
        <dbReference type="Pfam" id="PF00496"/>
    </source>
</evidence>